<dbReference type="GO" id="GO:0016787">
    <property type="term" value="F:hydrolase activity"/>
    <property type="evidence" value="ECO:0007669"/>
    <property type="project" value="UniProtKB-KW"/>
</dbReference>
<reference evidence="10" key="1">
    <citation type="submission" date="2025-08" db="UniProtKB">
        <authorList>
            <consortium name="Ensembl"/>
        </authorList>
    </citation>
    <scope>IDENTIFICATION</scope>
</reference>
<dbReference type="InterPro" id="IPR001650">
    <property type="entry name" value="Helicase_C-like"/>
</dbReference>
<dbReference type="GO" id="GO:0045943">
    <property type="term" value="P:positive regulation of transcription by RNA polymerase I"/>
    <property type="evidence" value="ECO:0007669"/>
    <property type="project" value="TreeGrafter"/>
</dbReference>
<dbReference type="SMART" id="SM00490">
    <property type="entry name" value="HELICc"/>
    <property type="match status" value="1"/>
</dbReference>
<dbReference type="PROSITE" id="PS51194">
    <property type="entry name" value="HELICASE_CTER"/>
    <property type="match status" value="1"/>
</dbReference>
<evidence type="ECO:0000256" key="7">
    <source>
        <dbReference type="ARBA" id="ARBA00047984"/>
    </source>
</evidence>
<dbReference type="GO" id="GO:0003724">
    <property type="term" value="F:RNA helicase activity"/>
    <property type="evidence" value="ECO:0007669"/>
    <property type="project" value="UniProtKB-EC"/>
</dbReference>
<dbReference type="CDD" id="cd18791">
    <property type="entry name" value="SF2_C_RHA"/>
    <property type="match status" value="1"/>
</dbReference>
<dbReference type="OMA" id="YESFATH"/>
<dbReference type="Pfam" id="PF21010">
    <property type="entry name" value="HA2_C"/>
    <property type="match status" value="1"/>
</dbReference>
<evidence type="ECO:0000256" key="4">
    <source>
        <dbReference type="ARBA" id="ARBA00022801"/>
    </source>
</evidence>
<dbReference type="InterPro" id="IPR014001">
    <property type="entry name" value="Helicase_ATP-bd"/>
</dbReference>
<dbReference type="PANTHER" id="PTHR18934:SF118">
    <property type="entry name" value="ATP-DEPENDENT RNA HELICASE DHX33"/>
    <property type="match status" value="1"/>
</dbReference>
<evidence type="ECO:0000313" key="11">
    <source>
        <dbReference type="Proteomes" id="UP000694388"/>
    </source>
</evidence>
<keyword evidence="5" id="KW-0347">Helicase</keyword>
<name>A0A8C4QBW7_EPTBU</name>
<keyword evidence="4" id="KW-0378">Hydrolase</keyword>
<dbReference type="SUPFAM" id="SSF52540">
    <property type="entry name" value="P-loop containing nucleoside triphosphate hydrolases"/>
    <property type="match status" value="1"/>
</dbReference>
<dbReference type="InterPro" id="IPR027417">
    <property type="entry name" value="P-loop_NTPase"/>
</dbReference>
<dbReference type="PROSITE" id="PS51192">
    <property type="entry name" value="HELICASE_ATP_BIND_1"/>
    <property type="match status" value="1"/>
</dbReference>
<dbReference type="SMART" id="SM00487">
    <property type="entry name" value="DEXDc"/>
    <property type="match status" value="1"/>
</dbReference>
<evidence type="ECO:0000256" key="3">
    <source>
        <dbReference type="ARBA" id="ARBA00022741"/>
    </source>
</evidence>
<dbReference type="AlphaFoldDB" id="A0A8C4QBW7"/>
<dbReference type="Ensembl" id="ENSEBUT00000013765.1">
    <property type="protein sequence ID" value="ENSEBUP00000013189.1"/>
    <property type="gene ID" value="ENSEBUG00000008342.1"/>
</dbReference>
<dbReference type="Pfam" id="PF00271">
    <property type="entry name" value="Helicase_C"/>
    <property type="match status" value="1"/>
</dbReference>
<evidence type="ECO:0000259" key="9">
    <source>
        <dbReference type="PROSITE" id="PS51194"/>
    </source>
</evidence>
<comment type="catalytic activity">
    <reaction evidence="7">
        <text>ATP + H2O = ADP + phosphate + H(+)</text>
        <dbReference type="Rhea" id="RHEA:13065"/>
        <dbReference type="ChEBI" id="CHEBI:15377"/>
        <dbReference type="ChEBI" id="CHEBI:15378"/>
        <dbReference type="ChEBI" id="CHEBI:30616"/>
        <dbReference type="ChEBI" id="CHEBI:43474"/>
        <dbReference type="ChEBI" id="CHEBI:456216"/>
        <dbReference type="EC" id="3.6.4.13"/>
    </reaction>
</comment>
<dbReference type="SMART" id="SM00847">
    <property type="entry name" value="HA2"/>
    <property type="match status" value="1"/>
</dbReference>
<sequence length="708" mass="77033">MMAPRGDSHVPYKRPRLSSTGDLANDRLGLPIAEARQALVSQFRRLDTAIVVGDTGSGKSTQVPQYLLDHVVPRGGVVCVSQPRRVAAIALASRVSSERASVLGAQVGYSVRFERALSPGTTLCFCTDGVLCREAISDPRLARYDVLVLDEVHERALHTDVALALARAAQGARRGTRRPLKLVVMTATPDVLRLRRYLNGAPVLFVRGRQRALELRHAKSPQLDYLHATLVTIFQVHREEDRGDILVFLTGQDEIEATARICRQLSRVAVGNAGVHRIEVLPLYSALPPTVQQRVFSPVSPDCRKVVLATNIAETSLTIPGIRYVIDSGVVKIKRHNAELGAEVLAVGPVAQSQAAQRAGRAGRDGPGICFRLYTHKQFMALSPLATPEIQRCDLTSVLLNLLAIGVPNVEDFDFMDRPSPDAIQASLQTLQWLGAVKRIETITQGARGMQADNGVRPSKSTNEEHSTINGMVVKTDDRKNNQKKIVLTTLGRTLAAFPLDPQLAKALLAGSELSCLEEMLTFAAVLSVDSFFLTSAGRSKEGDQAATACLRFTSPDGDAPTLAAVFRAYLASGSNKTWCIENTLNHRNLRLASEVRKQLRDICVKLGLKMSSSRNEPSLPLRALCRGLFLQAVRLRPDRKYESFATHRPVTLGPSSALRAVSLRPVVLHHGLAAGGSAGLSMRRATAVKSEWLGEALPAALAHRWMI</sequence>
<dbReference type="GO" id="GO:0003725">
    <property type="term" value="F:double-stranded RNA binding"/>
    <property type="evidence" value="ECO:0007669"/>
    <property type="project" value="TreeGrafter"/>
</dbReference>
<proteinExistence type="inferred from homology"/>
<evidence type="ECO:0000256" key="6">
    <source>
        <dbReference type="ARBA" id="ARBA00022840"/>
    </source>
</evidence>
<evidence type="ECO:0000259" key="8">
    <source>
        <dbReference type="PROSITE" id="PS51192"/>
    </source>
</evidence>
<comment type="similarity">
    <text evidence="1">Belongs to the DEAD box helicase family. DEAH subfamily.</text>
</comment>
<dbReference type="InterPro" id="IPR007502">
    <property type="entry name" value="Helicase-assoc_dom"/>
</dbReference>
<evidence type="ECO:0000256" key="5">
    <source>
        <dbReference type="ARBA" id="ARBA00022806"/>
    </source>
</evidence>
<protein>
    <recommendedName>
        <fullName evidence="2">RNA helicase</fullName>
        <ecNumber evidence="2">3.6.4.13</ecNumber>
    </recommendedName>
</protein>
<dbReference type="Gene3D" id="1.20.120.1080">
    <property type="match status" value="1"/>
</dbReference>
<dbReference type="FunFam" id="3.40.50.300:FF:000145">
    <property type="entry name" value="probable ATP-dependent RNA helicase DHX40"/>
    <property type="match status" value="1"/>
</dbReference>
<dbReference type="Gene3D" id="3.40.50.300">
    <property type="entry name" value="P-loop containing nucleotide triphosphate hydrolases"/>
    <property type="match status" value="2"/>
</dbReference>
<evidence type="ECO:0000313" key="10">
    <source>
        <dbReference type="Ensembl" id="ENSEBUP00000013189.1"/>
    </source>
</evidence>
<dbReference type="GO" id="GO:0005524">
    <property type="term" value="F:ATP binding"/>
    <property type="evidence" value="ECO:0007669"/>
    <property type="project" value="UniProtKB-KW"/>
</dbReference>
<dbReference type="GO" id="GO:0005730">
    <property type="term" value="C:nucleolus"/>
    <property type="evidence" value="ECO:0007669"/>
    <property type="project" value="TreeGrafter"/>
</dbReference>
<evidence type="ECO:0000256" key="2">
    <source>
        <dbReference type="ARBA" id="ARBA00012552"/>
    </source>
</evidence>
<keyword evidence="6" id="KW-0067">ATP-binding</keyword>
<dbReference type="EC" id="3.6.4.13" evidence="2"/>
<keyword evidence="11" id="KW-1185">Reference proteome</keyword>
<feature type="domain" description="Helicase C-terminal" evidence="9">
    <location>
        <begin position="229"/>
        <end position="406"/>
    </location>
</feature>
<reference evidence="10" key="2">
    <citation type="submission" date="2025-09" db="UniProtKB">
        <authorList>
            <consortium name="Ensembl"/>
        </authorList>
    </citation>
    <scope>IDENTIFICATION</scope>
</reference>
<organism evidence="10 11">
    <name type="scientific">Eptatretus burgeri</name>
    <name type="common">Inshore hagfish</name>
    <dbReference type="NCBI Taxonomy" id="7764"/>
    <lineage>
        <taxon>Eukaryota</taxon>
        <taxon>Metazoa</taxon>
        <taxon>Chordata</taxon>
        <taxon>Craniata</taxon>
        <taxon>Vertebrata</taxon>
        <taxon>Cyclostomata</taxon>
        <taxon>Myxini</taxon>
        <taxon>Myxiniformes</taxon>
        <taxon>Myxinidae</taxon>
        <taxon>Eptatretinae</taxon>
        <taxon>Eptatretus</taxon>
    </lineage>
</organism>
<evidence type="ECO:0000256" key="1">
    <source>
        <dbReference type="ARBA" id="ARBA00008792"/>
    </source>
</evidence>
<dbReference type="Proteomes" id="UP000694388">
    <property type="component" value="Unplaced"/>
</dbReference>
<keyword evidence="3" id="KW-0547">Nucleotide-binding</keyword>
<accession>A0A8C4QBW7</accession>
<dbReference type="PANTHER" id="PTHR18934">
    <property type="entry name" value="ATP-DEPENDENT RNA HELICASE"/>
    <property type="match status" value="1"/>
</dbReference>
<dbReference type="GeneTree" id="ENSGT00940000156747"/>
<feature type="domain" description="Helicase ATP-binding" evidence="8">
    <location>
        <begin position="40"/>
        <end position="207"/>
    </location>
</feature>